<evidence type="ECO:0000313" key="1">
    <source>
        <dbReference type="EMBL" id="GEM52410.1"/>
    </source>
</evidence>
<protein>
    <recommendedName>
        <fullName evidence="3">TonB C-terminal domain-containing protein</fullName>
    </recommendedName>
</protein>
<evidence type="ECO:0008006" key="3">
    <source>
        <dbReference type="Google" id="ProtNLM"/>
    </source>
</evidence>
<sequence length="143" mass="16364">MKKLLAFFAFSIHTFTFCQEVYNPKNVDQFAIYPGCEVASDNLKCFDHQLNEDVSERLSKIKMDKILQGSGEYFAKLNFVIDENGDFITITSQGDETLARISTQILYKINREQNENASKIKPAIINGTPVKVNFSLSIRYHNK</sequence>
<dbReference type="RefSeq" id="WP_019975195.1">
    <property type="nucleotide sequence ID" value="NZ_BJXC01000015.1"/>
</dbReference>
<proteinExistence type="predicted"/>
<organism evidence="1 2">
    <name type="scientific">Empedobacter brevis NBRC 14943 = ATCC 43319</name>
    <dbReference type="NCBI Taxonomy" id="1218108"/>
    <lineage>
        <taxon>Bacteria</taxon>
        <taxon>Pseudomonadati</taxon>
        <taxon>Bacteroidota</taxon>
        <taxon>Flavobacteriia</taxon>
        <taxon>Flavobacteriales</taxon>
        <taxon>Weeksellaceae</taxon>
        <taxon>Empedobacter</taxon>
    </lineage>
</organism>
<name>A0A511NHX4_9FLAO</name>
<keyword evidence="2" id="KW-1185">Reference proteome</keyword>
<gene>
    <name evidence="1" type="ORF">EB1_22000</name>
</gene>
<comment type="caution">
    <text evidence="1">The sequence shown here is derived from an EMBL/GenBank/DDBJ whole genome shotgun (WGS) entry which is preliminary data.</text>
</comment>
<dbReference type="EMBL" id="BJXC01000015">
    <property type="protein sequence ID" value="GEM52410.1"/>
    <property type="molecule type" value="Genomic_DNA"/>
</dbReference>
<evidence type="ECO:0000313" key="2">
    <source>
        <dbReference type="Proteomes" id="UP000321245"/>
    </source>
</evidence>
<dbReference type="Proteomes" id="UP000321245">
    <property type="component" value="Unassembled WGS sequence"/>
</dbReference>
<accession>A0A511NHX4</accession>
<dbReference type="AlphaFoldDB" id="A0A511NHX4"/>
<dbReference type="OrthoDB" id="1522859at2"/>
<reference evidence="1 2" key="1">
    <citation type="submission" date="2019-07" db="EMBL/GenBank/DDBJ databases">
        <title>Whole genome shotgun sequence of Empedobacter brevis NBRC 14943.</title>
        <authorList>
            <person name="Hosoyama A."/>
            <person name="Uohara A."/>
            <person name="Ohji S."/>
            <person name="Ichikawa N."/>
        </authorList>
    </citation>
    <scope>NUCLEOTIDE SEQUENCE [LARGE SCALE GENOMIC DNA]</scope>
    <source>
        <strain evidence="1 2">NBRC 14943</strain>
    </source>
</reference>
<dbReference type="GeneID" id="84649885"/>